<sequence length="344" mass="36918">MNKLLYTLGLAGMTAVALPVIAQEKGANKLGEYDEIILKRKDGKDGKVTVEIKDGEVYVDGKKISEYKGEDISVYHRRNTPVDGNTFSFRGAPRGGMQLYRGEGAPEAPSLAGKAVLGVITAKEEAAGATVKEVSEGSAAEKAGLKEGDVITQVNDAKISEPQELFEAIAAKKPGEEVTVTYLRNKKESKAKAKLGERPAAPLNFGGDDGNTFNFRSMPRGGDDNTFDFRRMPRGGDLEDFFGGMQRQREDNSTRLGLSVQDTEDGKGVKVLDVTEGSAAEKAGFKEEDVITELGGSAVRSARDVVSTYQANKAKGELNAKILRGGKVQTLTVKVPKKLNKADL</sequence>
<dbReference type="PANTHER" id="PTHR42837">
    <property type="entry name" value="REGULATOR OF SIGMA-E PROTEASE RSEP"/>
    <property type="match status" value="1"/>
</dbReference>
<feature type="chain" id="PRO_5046998011" evidence="2">
    <location>
        <begin position="23"/>
        <end position="344"/>
    </location>
</feature>
<protein>
    <submittedName>
        <fullName evidence="4">PDZ domain-containing protein</fullName>
    </submittedName>
</protein>
<evidence type="ECO:0000256" key="2">
    <source>
        <dbReference type="SAM" id="SignalP"/>
    </source>
</evidence>
<dbReference type="SUPFAM" id="SSF50156">
    <property type="entry name" value="PDZ domain-like"/>
    <property type="match status" value="2"/>
</dbReference>
<comment type="cofactor">
    <cofactor evidence="1">
        <name>Zn(2+)</name>
        <dbReference type="ChEBI" id="CHEBI:29105"/>
    </cofactor>
</comment>
<feature type="signal peptide" evidence="2">
    <location>
        <begin position="1"/>
        <end position="22"/>
    </location>
</feature>
<reference evidence="4" key="1">
    <citation type="submission" date="2022-10" db="EMBL/GenBank/DDBJ databases">
        <title>Chitinophaga sp. nov., isolated from soil.</title>
        <authorList>
            <person name="Jeon C.O."/>
        </authorList>
    </citation>
    <scope>NUCLEOTIDE SEQUENCE</scope>
    <source>
        <strain evidence="4">R8</strain>
    </source>
</reference>
<evidence type="ECO:0000313" key="5">
    <source>
        <dbReference type="Proteomes" id="UP001162741"/>
    </source>
</evidence>
<dbReference type="Gene3D" id="2.30.42.10">
    <property type="match status" value="2"/>
</dbReference>
<feature type="domain" description="PDZ" evidence="3">
    <location>
        <begin position="96"/>
        <end position="186"/>
    </location>
</feature>
<dbReference type="InterPro" id="IPR001478">
    <property type="entry name" value="PDZ"/>
</dbReference>
<dbReference type="PANTHER" id="PTHR42837:SF2">
    <property type="entry name" value="MEMBRANE METALLOPROTEASE ARASP2, CHLOROPLASTIC-RELATED"/>
    <property type="match status" value="1"/>
</dbReference>
<dbReference type="SMART" id="SM00228">
    <property type="entry name" value="PDZ"/>
    <property type="match status" value="2"/>
</dbReference>
<dbReference type="InterPro" id="IPR004387">
    <property type="entry name" value="Pept_M50_Zn"/>
</dbReference>
<keyword evidence="5" id="KW-1185">Reference proteome</keyword>
<dbReference type="PROSITE" id="PS50106">
    <property type="entry name" value="PDZ"/>
    <property type="match status" value="2"/>
</dbReference>
<evidence type="ECO:0000313" key="4">
    <source>
        <dbReference type="EMBL" id="UYQ93091.1"/>
    </source>
</evidence>
<organism evidence="4 5">
    <name type="scientific">Chitinophaga horti</name>
    <dbReference type="NCBI Taxonomy" id="2920382"/>
    <lineage>
        <taxon>Bacteria</taxon>
        <taxon>Pseudomonadati</taxon>
        <taxon>Bacteroidota</taxon>
        <taxon>Chitinophagia</taxon>
        <taxon>Chitinophagales</taxon>
        <taxon>Chitinophagaceae</taxon>
        <taxon>Chitinophaga</taxon>
    </lineage>
</organism>
<dbReference type="InterPro" id="IPR036034">
    <property type="entry name" value="PDZ_sf"/>
</dbReference>
<proteinExistence type="predicted"/>
<dbReference type="EMBL" id="CP107006">
    <property type="protein sequence ID" value="UYQ93091.1"/>
    <property type="molecule type" value="Genomic_DNA"/>
</dbReference>
<dbReference type="Proteomes" id="UP001162741">
    <property type="component" value="Chromosome"/>
</dbReference>
<feature type="domain" description="PDZ" evidence="3">
    <location>
        <begin position="244"/>
        <end position="301"/>
    </location>
</feature>
<dbReference type="RefSeq" id="WP_264281226.1">
    <property type="nucleotide sequence ID" value="NZ_CP107006.1"/>
</dbReference>
<gene>
    <name evidence="4" type="ORF">MKQ68_23705</name>
</gene>
<evidence type="ECO:0000256" key="1">
    <source>
        <dbReference type="ARBA" id="ARBA00001947"/>
    </source>
</evidence>
<accession>A0ABY6J106</accession>
<evidence type="ECO:0000259" key="3">
    <source>
        <dbReference type="PROSITE" id="PS50106"/>
    </source>
</evidence>
<name>A0ABY6J106_9BACT</name>
<dbReference type="Pfam" id="PF13180">
    <property type="entry name" value="PDZ_2"/>
    <property type="match status" value="2"/>
</dbReference>
<keyword evidence="2" id="KW-0732">Signal</keyword>